<name>A0A9D2HVM2_9BACE</name>
<evidence type="ECO:0000313" key="4">
    <source>
        <dbReference type="Proteomes" id="UP000823862"/>
    </source>
</evidence>
<proteinExistence type="predicted"/>
<reference evidence="3" key="1">
    <citation type="journal article" date="2021" name="PeerJ">
        <title>Extensive microbial diversity within the chicken gut microbiome revealed by metagenomics and culture.</title>
        <authorList>
            <person name="Gilroy R."/>
            <person name="Ravi A."/>
            <person name="Getino M."/>
            <person name="Pursley I."/>
            <person name="Horton D.L."/>
            <person name="Alikhan N.F."/>
            <person name="Baker D."/>
            <person name="Gharbi K."/>
            <person name="Hall N."/>
            <person name="Watson M."/>
            <person name="Adriaenssens E.M."/>
            <person name="Foster-Nyarko E."/>
            <person name="Jarju S."/>
            <person name="Secka A."/>
            <person name="Antonio M."/>
            <person name="Oren A."/>
            <person name="Chaudhuri R.R."/>
            <person name="La Ragione R."/>
            <person name="Hildebrand F."/>
            <person name="Pallen M.J."/>
        </authorList>
    </citation>
    <scope>NUCLEOTIDE SEQUENCE</scope>
    <source>
        <strain evidence="3">ChiHjej12B11-9795</strain>
    </source>
</reference>
<accession>A0A9D2HVM2</accession>
<comment type="caution">
    <text evidence="3">The sequence shown here is derived from an EMBL/GenBank/DDBJ whole genome shotgun (WGS) entry which is preliminary data.</text>
</comment>
<dbReference type="AlphaFoldDB" id="A0A9D2HVM2"/>
<protein>
    <recommendedName>
        <fullName evidence="5">Chromosome partitioning protein ParA</fullName>
    </recommendedName>
</protein>
<reference evidence="3" key="2">
    <citation type="submission" date="2021-04" db="EMBL/GenBank/DDBJ databases">
        <authorList>
            <person name="Gilroy R."/>
        </authorList>
    </citation>
    <scope>NUCLEOTIDE SEQUENCE</scope>
    <source>
        <strain evidence="3">ChiHjej12B11-9795</strain>
    </source>
</reference>
<gene>
    <name evidence="3" type="ORF">H9950_01470</name>
</gene>
<dbReference type="Proteomes" id="UP000823862">
    <property type="component" value="Unassembled WGS sequence"/>
</dbReference>
<feature type="transmembrane region" description="Helical" evidence="2">
    <location>
        <begin position="12"/>
        <end position="30"/>
    </location>
</feature>
<evidence type="ECO:0000256" key="2">
    <source>
        <dbReference type="SAM" id="Phobius"/>
    </source>
</evidence>
<keyword evidence="2" id="KW-0472">Membrane</keyword>
<keyword evidence="1" id="KW-0175">Coiled coil</keyword>
<feature type="coiled-coil region" evidence="1">
    <location>
        <begin position="33"/>
        <end position="171"/>
    </location>
</feature>
<organism evidence="3 4">
    <name type="scientific">Candidatus Bacteroides avicola</name>
    <dbReference type="NCBI Taxonomy" id="2838468"/>
    <lineage>
        <taxon>Bacteria</taxon>
        <taxon>Pseudomonadati</taxon>
        <taxon>Bacteroidota</taxon>
        <taxon>Bacteroidia</taxon>
        <taxon>Bacteroidales</taxon>
        <taxon>Bacteroidaceae</taxon>
        <taxon>Bacteroides</taxon>
    </lineage>
</organism>
<evidence type="ECO:0000313" key="3">
    <source>
        <dbReference type="EMBL" id="HJA84867.1"/>
    </source>
</evidence>
<dbReference type="EMBL" id="DWZI01000005">
    <property type="protein sequence ID" value="HJA84867.1"/>
    <property type="molecule type" value="Genomic_DNA"/>
</dbReference>
<keyword evidence="2" id="KW-0812">Transmembrane</keyword>
<sequence length="294" mass="33869">MTENKNNRTITWIVGGILILLLAGVSVLLISEKKVNKELTQEFELEKEDLENQYTTFARQYDELKLTVSNDSLSSLLEQEQLKTQRLLEELRTVKSSNAREIRRLRNELATLRKVMISYINQIDSLNRLTAQQKEIIADVTQKYNAASATINNLSQEKKALNQKVTLAAQLDATAIEVTPLNKRNKRTKRTKNIVQLKIDFVISKNITAQTGEKTLYVRITKPDNDVLTKNDADVFAYENRNLRYSIKKYIEYTGEEQPVTVYWDVEEFLYAGTYRIDIFTDGNLIGSQNFSLN</sequence>
<evidence type="ECO:0000256" key="1">
    <source>
        <dbReference type="SAM" id="Coils"/>
    </source>
</evidence>
<evidence type="ECO:0008006" key="5">
    <source>
        <dbReference type="Google" id="ProtNLM"/>
    </source>
</evidence>
<keyword evidence="2" id="KW-1133">Transmembrane helix</keyword>